<feature type="transmembrane region" description="Helical" evidence="9">
    <location>
        <begin position="604"/>
        <end position="628"/>
    </location>
</feature>
<dbReference type="PROSITE" id="PS50042">
    <property type="entry name" value="CNMP_BINDING_3"/>
    <property type="match status" value="2"/>
</dbReference>
<keyword evidence="6" id="KW-0067">ATP-binding</keyword>
<evidence type="ECO:0000256" key="3">
    <source>
        <dbReference type="ARBA" id="ARBA00022741"/>
    </source>
</evidence>
<dbReference type="InterPro" id="IPR039421">
    <property type="entry name" value="Type_1_exporter"/>
</dbReference>
<keyword evidence="7 9" id="KW-1133">Transmembrane helix</keyword>
<dbReference type="InterPro" id="IPR011527">
    <property type="entry name" value="ABC1_TM_dom"/>
</dbReference>
<dbReference type="RefSeq" id="WP_138229218.1">
    <property type="nucleotide sequence ID" value="NZ_AP022577.1"/>
</dbReference>
<keyword evidence="3" id="KW-0547">Nucleotide-binding</keyword>
<feature type="transmembrane region" description="Helical" evidence="9">
    <location>
        <begin position="719"/>
        <end position="738"/>
    </location>
</feature>
<dbReference type="InterPro" id="IPR014710">
    <property type="entry name" value="RmlC-like_jellyroll"/>
</dbReference>
<sequence length="1051" mass="115825">MSTGMSISEPPAPGVPGERHRFALLELMPADVRRLVEASFHRESYSFGEVIVAEGDAADAMYMLESGTARVIKTGDQGEEVPLNVLHAGDAFGERALLAPGGTRTATVRASGAVVALRLDKAVFDALVFSEPAIAHYLDLHVRRHELRDFLRAYTAFSGLPAEGMRLLLEGLTPMTVPAGHIVIRQGDPPGPMYIVRAGRLRAYFETNAAREQRAYLRQGDFFGEVALLRGSTRTATVEAVTDADLWTLPPAVFVRLSAEFPAFRKEIEQRISSYDYLRTARVPLDFAEELLPAQAGPDALAADQTRTATAEFPQADVQTNGGDEQLDGSISSRRRIRRFPSVLQVDEMDCGAASLASVCHYYGRNVSITRVREAVHTAIDGTSLLGIARGAEALGLAARTAKVSKTRLDEMPLPAIVHWDANHWLVLYDVGAEHVRLADPARGRRKVKRSEFESKWSGFAAFFTPTDAFAQTPQATSRVGWLVEFFRPYRRVLVLALVLALLAAGADMLIPVLSKYIVDGVIQYHDASLLTLLVAGMFGALVLSVAVTLAQRYFLSRIAVRIDRASLDTLSERLLALPMSYFNARRTGDISRRLNGLRQVRTFIVEHGVAGLASAAQLLVAVIIMFVYSWRLALVYLATAPLYGGLMWFSRNRLRPAFDVLEESWGKYQSRQIDSIKGIETVKAMGAEESLRRLLLGQFNGLSSQLYRADLTVMTYQALVQVVTFLSLVLFLWIGALQVMRGHLTIGELVSFNALVLLANGPVLGLLWLWDQLQYSTILLDRLNDILEQEPEQGEDHSSLTPVPTLSGRVRFARVTFEYPGPATTPILDEIDFEVEPGTRVAIVGRSGSGKTTLVKCLSGLLLPTAGTILFDGADLTGLHLRQLRRHIGFVLQDNHMFDASIAENIALGDEDADSERIIWAARVANAAEFIERLPLGYETKIGESGMLLSGGQRQRIAIARAVYPRPPVLVFDEATSALDTESERAVKENLDELLEGRTSFVIAHRLSTVRDADVILVLEKGRLVERGTHDELMARQGLYYYLCSQQLAL</sequence>
<dbReference type="InterPro" id="IPR005074">
    <property type="entry name" value="Peptidase_C39"/>
</dbReference>
<dbReference type="Gene3D" id="2.60.120.10">
    <property type="entry name" value="Jelly Rolls"/>
    <property type="match status" value="2"/>
</dbReference>
<dbReference type="InterPro" id="IPR018490">
    <property type="entry name" value="cNMP-bd_dom_sf"/>
</dbReference>
<dbReference type="SMART" id="SM00382">
    <property type="entry name" value="AAA"/>
    <property type="match status" value="1"/>
</dbReference>
<dbReference type="Pfam" id="PF00664">
    <property type="entry name" value="ABC_membrane"/>
    <property type="match status" value="1"/>
</dbReference>
<evidence type="ECO:0000313" key="15">
    <source>
        <dbReference type="Proteomes" id="UP000465609"/>
    </source>
</evidence>
<evidence type="ECO:0000256" key="6">
    <source>
        <dbReference type="ARBA" id="ARBA00022840"/>
    </source>
</evidence>
<feature type="domain" description="ABC transporter" evidence="11">
    <location>
        <begin position="811"/>
        <end position="1047"/>
    </location>
</feature>
<dbReference type="PANTHER" id="PTHR43394">
    <property type="entry name" value="ATP-DEPENDENT PERMEASE MDL1, MITOCHONDRIAL"/>
    <property type="match status" value="1"/>
</dbReference>
<evidence type="ECO:0000259" key="13">
    <source>
        <dbReference type="PROSITE" id="PS50990"/>
    </source>
</evidence>
<dbReference type="PROSITE" id="PS50893">
    <property type="entry name" value="ABC_TRANSPORTER_2"/>
    <property type="match status" value="1"/>
</dbReference>
<dbReference type="SMART" id="SM00100">
    <property type="entry name" value="cNMP"/>
    <property type="match status" value="2"/>
</dbReference>
<evidence type="ECO:0000259" key="12">
    <source>
        <dbReference type="PROSITE" id="PS50929"/>
    </source>
</evidence>
<dbReference type="InterPro" id="IPR036640">
    <property type="entry name" value="ABC1_TM_sf"/>
</dbReference>
<evidence type="ECO:0000256" key="1">
    <source>
        <dbReference type="ARBA" id="ARBA00004651"/>
    </source>
</evidence>
<keyword evidence="4" id="KW-0378">Hydrolase</keyword>
<dbReference type="InterPro" id="IPR003439">
    <property type="entry name" value="ABC_transporter-like_ATP-bd"/>
</dbReference>
<dbReference type="Gene3D" id="1.20.1560.10">
    <property type="entry name" value="ABC transporter type 1, transmembrane domain"/>
    <property type="match status" value="1"/>
</dbReference>
<dbReference type="Proteomes" id="UP000465609">
    <property type="component" value="Chromosome"/>
</dbReference>
<comment type="subcellular location">
    <subcellularLocation>
        <location evidence="1">Cell membrane</location>
        <topology evidence="1">Multi-pass membrane protein</topology>
    </subcellularLocation>
</comment>
<dbReference type="PROSITE" id="PS00888">
    <property type="entry name" value="CNMP_BINDING_1"/>
    <property type="match status" value="1"/>
</dbReference>
<dbReference type="SUPFAM" id="SSF90123">
    <property type="entry name" value="ABC transporter transmembrane region"/>
    <property type="match status" value="1"/>
</dbReference>
<dbReference type="CDD" id="cd00038">
    <property type="entry name" value="CAP_ED"/>
    <property type="match status" value="2"/>
</dbReference>
<keyword evidence="2 9" id="KW-0812">Transmembrane</keyword>
<dbReference type="Gene3D" id="3.90.70.10">
    <property type="entry name" value="Cysteine proteinases"/>
    <property type="match status" value="1"/>
</dbReference>
<evidence type="ECO:0008006" key="16">
    <source>
        <dbReference type="Google" id="ProtNLM"/>
    </source>
</evidence>
<accession>A0ABN5Z1J8</accession>
<dbReference type="InterPro" id="IPR017871">
    <property type="entry name" value="ABC_transporter-like_CS"/>
</dbReference>
<dbReference type="Pfam" id="PF00005">
    <property type="entry name" value="ABC_tran"/>
    <property type="match status" value="1"/>
</dbReference>
<dbReference type="InterPro" id="IPR003593">
    <property type="entry name" value="AAA+_ATPase"/>
</dbReference>
<dbReference type="PROSITE" id="PS50990">
    <property type="entry name" value="PEPTIDASE_C39"/>
    <property type="match status" value="1"/>
</dbReference>
<dbReference type="SUPFAM" id="SSF52540">
    <property type="entry name" value="P-loop containing nucleoside triphosphate hydrolases"/>
    <property type="match status" value="1"/>
</dbReference>
<evidence type="ECO:0000259" key="11">
    <source>
        <dbReference type="PROSITE" id="PS50893"/>
    </source>
</evidence>
<feature type="domain" description="Cyclic nucleotide-binding" evidence="10">
    <location>
        <begin position="156"/>
        <end position="257"/>
    </location>
</feature>
<feature type="domain" description="ABC transmembrane type-1" evidence="12">
    <location>
        <begin position="495"/>
        <end position="775"/>
    </location>
</feature>
<dbReference type="InterPro" id="IPR000595">
    <property type="entry name" value="cNMP-bd_dom"/>
</dbReference>
<organism evidence="14 15">
    <name type="scientific">Mycolicibacterium aubagnense</name>
    <dbReference type="NCBI Taxonomy" id="319707"/>
    <lineage>
        <taxon>Bacteria</taxon>
        <taxon>Bacillati</taxon>
        <taxon>Actinomycetota</taxon>
        <taxon>Actinomycetes</taxon>
        <taxon>Mycobacteriales</taxon>
        <taxon>Mycobacteriaceae</taxon>
        <taxon>Mycolicibacterium</taxon>
    </lineage>
</organism>
<dbReference type="PROSITE" id="PS00211">
    <property type="entry name" value="ABC_TRANSPORTER_1"/>
    <property type="match status" value="1"/>
</dbReference>
<name>A0ABN5Z1J8_9MYCO</name>
<reference evidence="14 15" key="1">
    <citation type="journal article" date="2019" name="Emerg. Microbes Infect.">
        <title>Comprehensive subspecies identification of 175 nontuberculous mycobacteria species based on 7547 genomic profiles.</title>
        <authorList>
            <person name="Matsumoto Y."/>
            <person name="Kinjo T."/>
            <person name="Motooka D."/>
            <person name="Nabeya D."/>
            <person name="Jung N."/>
            <person name="Uechi K."/>
            <person name="Horii T."/>
            <person name="Iida T."/>
            <person name="Fujita J."/>
            <person name="Nakamura S."/>
        </authorList>
    </citation>
    <scope>NUCLEOTIDE SEQUENCE [LARGE SCALE GENOMIC DNA]</scope>
    <source>
        <strain evidence="14 15">JCM 15296</strain>
    </source>
</reference>
<evidence type="ECO:0000256" key="4">
    <source>
        <dbReference type="ARBA" id="ARBA00022801"/>
    </source>
</evidence>
<proteinExistence type="predicted"/>
<feature type="domain" description="Cyclic nucleotide-binding" evidence="10">
    <location>
        <begin position="24"/>
        <end position="128"/>
    </location>
</feature>
<evidence type="ECO:0000256" key="9">
    <source>
        <dbReference type="SAM" id="Phobius"/>
    </source>
</evidence>
<dbReference type="InterPro" id="IPR018488">
    <property type="entry name" value="cNMP-bd_CS"/>
</dbReference>
<evidence type="ECO:0000313" key="14">
    <source>
        <dbReference type="EMBL" id="BBX86844.1"/>
    </source>
</evidence>
<evidence type="ECO:0000256" key="7">
    <source>
        <dbReference type="ARBA" id="ARBA00022989"/>
    </source>
</evidence>
<gene>
    <name evidence="14" type="ORF">MAUB_47170</name>
</gene>
<keyword evidence="15" id="KW-1185">Reference proteome</keyword>
<dbReference type="EMBL" id="AP022577">
    <property type="protein sequence ID" value="BBX86844.1"/>
    <property type="molecule type" value="Genomic_DNA"/>
</dbReference>
<feature type="domain" description="Peptidase C39" evidence="13">
    <location>
        <begin position="345"/>
        <end position="464"/>
    </location>
</feature>
<dbReference type="CDD" id="cd02418">
    <property type="entry name" value="Peptidase_C39B"/>
    <property type="match status" value="1"/>
</dbReference>
<keyword evidence="5" id="KW-0645">Protease</keyword>
<dbReference type="InterPro" id="IPR027417">
    <property type="entry name" value="P-loop_NTPase"/>
</dbReference>
<dbReference type="PROSITE" id="PS50929">
    <property type="entry name" value="ABC_TM1F"/>
    <property type="match status" value="1"/>
</dbReference>
<dbReference type="PANTHER" id="PTHR43394:SF1">
    <property type="entry name" value="ATP-BINDING CASSETTE SUB-FAMILY B MEMBER 10, MITOCHONDRIAL"/>
    <property type="match status" value="1"/>
</dbReference>
<dbReference type="Gene3D" id="3.40.50.300">
    <property type="entry name" value="P-loop containing nucleotide triphosphate hydrolases"/>
    <property type="match status" value="1"/>
</dbReference>
<evidence type="ECO:0000259" key="10">
    <source>
        <dbReference type="PROSITE" id="PS50042"/>
    </source>
</evidence>
<evidence type="ECO:0000256" key="8">
    <source>
        <dbReference type="ARBA" id="ARBA00023136"/>
    </source>
</evidence>
<dbReference type="SUPFAM" id="SSF51206">
    <property type="entry name" value="cAMP-binding domain-like"/>
    <property type="match status" value="2"/>
</dbReference>
<dbReference type="Pfam" id="PF00027">
    <property type="entry name" value="cNMP_binding"/>
    <property type="match status" value="2"/>
</dbReference>
<evidence type="ECO:0000256" key="5">
    <source>
        <dbReference type="ARBA" id="ARBA00022807"/>
    </source>
</evidence>
<dbReference type="PROSITE" id="PS00889">
    <property type="entry name" value="CNMP_BINDING_2"/>
    <property type="match status" value="2"/>
</dbReference>
<feature type="transmembrane region" description="Helical" evidence="9">
    <location>
        <begin position="750"/>
        <end position="771"/>
    </location>
</feature>
<feature type="transmembrane region" description="Helical" evidence="9">
    <location>
        <begin position="634"/>
        <end position="650"/>
    </location>
</feature>
<keyword evidence="8 9" id="KW-0472">Membrane</keyword>
<evidence type="ECO:0000256" key="2">
    <source>
        <dbReference type="ARBA" id="ARBA00022692"/>
    </source>
</evidence>
<keyword evidence="5" id="KW-0788">Thiol protease</keyword>
<dbReference type="Pfam" id="PF03412">
    <property type="entry name" value="Peptidase_C39"/>
    <property type="match status" value="1"/>
</dbReference>
<feature type="transmembrane region" description="Helical" evidence="9">
    <location>
        <begin position="493"/>
        <end position="518"/>
    </location>
</feature>
<feature type="transmembrane region" description="Helical" evidence="9">
    <location>
        <begin position="530"/>
        <end position="556"/>
    </location>
</feature>
<protein>
    <recommendedName>
        <fullName evidence="16">ABC transporter ATP-binding protein</fullName>
    </recommendedName>
</protein>